<evidence type="ECO:0000256" key="2">
    <source>
        <dbReference type="ARBA" id="ARBA00023125"/>
    </source>
</evidence>
<keyword evidence="6" id="KW-1185">Reference proteome</keyword>
<keyword evidence="2" id="KW-0238">DNA-binding</keyword>
<dbReference type="RefSeq" id="WP_129096144.1">
    <property type="nucleotide sequence ID" value="NZ_CBCSAE010000001.1"/>
</dbReference>
<evidence type="ECO:0000256" key="1">
    <source>
        <dbReference type="ARBA" id="ARBA00023015"/>
    </source>
</evidence>
<gene>
    <name evidence="5" type="ORF">AAQM_0594</name>
</gene>
<evidence type="ECO:0000259" key="4">
    <source>
        <dbReference type="Pfam" id="PF00717"/>
    </source>
</evidence>
<protein>
    <recommendedName>
        <fullName evidence="4">Peptidase S24/S26A/S26B/S26C domain-containing protein</fullName>
    </recommendedName>
</protein>
<dbReference type="InterPro" id="IPR039418">
    <property type="entry name" value="LexA-like"/>
</dbReference>
<evidence type="ECO:0000313" key="6">
    <source>
        <dbReference type="Proteomes" id="UP000502065"/>
    </source>
</evidence>
<dbReference type="InterPro" id="IPR036286">
    <property type="entry name" value="LexA/Signal_pep-like_sf"/>
</dbReference>
<dbReference type="SUPFAM" id="SSF51306">
    <property type="entry name" value="LexA/Signal peptidase"/>
    <property type="match status" value="1"/>
</dbReference>
<dbReference type="InterPro" id="IPR015927">
    <property type="entry name" value="Peptidase_S24_S26A/B/C"/>
</dbReference>
<sequence>MKYNNIIEIEYNDYINGKSIKKVFELEKNLIKEDYSESSLFVSKVEGESMQPLIKDNAFVIADLSKKEFINEDIFLIFKENKMWIKKAFILNEEELFVSINPKFSHLKYKKEDCRIIAKVLLFFNDA</sequence>
<dbReference type="KEGG" id="aaqi:AAQM_0594"/>
<dbReference type="GO" id="GO:0003677">
    <property type="term" value="F:DNA binding"/>
    <property type="evidence" value="ECO:0007669"/>
    <property type="project" value="UniProtKB-KW"/>
</dbReference>
<evidence type="ECO:0000256" key="3">
    <source>
        <dbReference type="ARBA" id="ARBA00023163"/>
    </source>
</evidence>
<dbReference type="Proteomes" id="UP000502065">
    <property type="component" value="Chromosome"/>
</dbReference>
<dbReference type="AlphaFoldDB" id="A0AAE7E0P1"/>
<reference evidence="5 6" key="1">
    <citation type="submission" date="2018-07" db="EMBL/GenBank/DDBJ databases">
        <title>Identification of phenol metabolism pathways in Arcobacter.</title>
        <authorList>
            <person name="Miller W.G."/>
            <person name="Yee E."/>
            <person name="Bono J.L."/>
        </authorList>
    </citation>
    <scope>NUCLEOTIDE SEQUENCE [LARGE SCALE GENOMIC DNA]</scope>
    <source>
        <strain evidence="5 6">W63</strain>
    </source>
</reference>
<dbReference type="Gene3D" id="2.10.109.10">
    <property type="entry name" value="Umud Fragment, subunit A"/>
    <property type="match status" value="1"/>
</dbReference>
<dbReference type="CDD" id="cd06529">
    <property type="entry name" value="S24_LexA-like"/>
    <property type="match status" value="1"/>
</dbReference>
<feature type="domain" description="Peptidase S24/S26A/S26B/S26C" evidence="4">
    <location>
        <begin position="21"/>
        <end position="120"/>
    </location>
</feature>
<name>A0AAE7E0P1_9BACT</name>
<keyword evidence="1" id="KW-0805">Transcription regulation</keyword>
<keyword evidence="3" id="KW-0804">Transcription</keyword>
<dbReference type="Pfam" id="PF00717">
    <property type="entry name" value="Peptidase_S24"/>
    <property type="match status" value="1"/>
</dbReference>
<dbReference type="PANTHER" id="PTHR40661:SF1">
    <property type="entry name" value="HTH CRO_C1-TYPE DOMAIN-CONTAINING PROTEIN"/>
    <property type="match status" value="1"/>
</dbReference>
<accession>A0AAE7E0P1</accession>
<evidence type="ECO:0000313" key="5">
    <source>
        <dbReference type="EMBL" id="QKE25359.1"/>
    </source>
</evidence>
<dbReference type="EMBL" id="CP030944">
    <property type="protein sequence ID" value="QKE25359.1"/>
    <property type="molecule type" value="Genomic_DNA"/>
</dbReference>
<dbReference type="PANTHER" id="PTHR40661">
    <property type="match status" value="1"/>
</dbReference>
<organism evidence="5 6">
    <name type="scientific">Arcobacter aquimarinus</name>
    <dbReference type="NCBI Taxonomy" id="1315211"/>
    <lineage>
        <taxon>Bacteria</taxon>
        <taxon>Pseudomonadati</taxon>
        <taxon>Campylobacterota</taxon>
        <taxon>Epsilonproteobacteria</taxon>
        <taxon>Campylobacterales</taxon>
        <taxon>Arcobacteraceae</taxon>
        <taxon>Arcobacter</taxon>
    </lineage>
</organism>
<proteinExistence type="predicted"/>